<proteinExistence type="predicted"/>
<gene>
    <name evidence="3" type="ordered locus">Bcav_0098</name>
</gene>
<feature type="compositionally biased region" description="Polar residues" evidence="1">
    <location>
        <begin position="210"/>
        <end position="220"/>
    </location>
</feature>
<dbReference type="OrthoDB" id="4528417at2"/>
<accession>C5BUY9</accession>
<evidence type="ECO:0000256" key="1">
    <source>
        <dbReference type="SAM" id="MobiDB-lite"/>
    </source>
</evidence>
<dbReference type="CDD" id="cd10443">
    <property type="entry name" value="GIY-YIG_HE_Tlr8p_PBC-V_like"/>
    <property type="match status" value="1"/>
</dbReference>
<reference evidence="3 4" key="1">
    <citation type="journal article" date="2009" name="Stand. Genomic Sci.">
        <title>Complete genome sequence of Beutenbergia cavernae type strain (HKI 0122).</title>
        <authorList>
            <person name="Land M."/>
            <person name="Pukall R."/>
            <person name="Abt B."/>
            <person name="Goker M."/>
            <person name="Rohde M."/>
            <person name="Glavina Del Rio T."/>
            <person name="Tice H."/>
            <person name="Copeland A."/>
            <person name="Cheng J.F."/>
            <person name="Lucas S."/>
            <person name="Chen F."/>
            <person name="Nolan M."/>
            <person name="Bruce D."/>
            <person name="Goodwin L."/>
            <person name="Pitluck S."/>
            <person name="Ivanova N."/>
            <person name="Mavromatis K."/>
            <person name="Ovchinnikova G."/>
            <person name="Pati A."/>
            <person name="Chen A."/>
            <person name="Palaniappan K."/>
            <person name="Hauser L."/>
            <person name="Chang Y.J."/>
            <person name="Jefferies C.C."/>
            <person name="Saunders E."/>
            <person name="Brettin T."/>
            <person name="Detter J.C."/>
            <person name="Han C."/>
            <person name="Chain P."/>
            <person name="Bristow J."/>
            <person name="Eisen J.A."/>
            <person name="Markowitz V."/>
            <person name="Hugenholtz P."/>
            <person name="Kyrpides N.C."/>
            <person name="Klenk H.P."/>
            <person name="Lapidus A."/>
        </authorList>
    </citation>
    <scope>NUCLEOTIDE SEQUENCE [LARGE SCALE GENOMIC DNA]</scope>
    <source>
        <strain evidence="4">ATCC BAA-8 / DSM 12333 / NBRC 16432</strain>
    </source>
</reference>
<organism evidence="3 4">
    <name type="scientific">Beutenbergia cavernae (strain ATCC BAA-8 / DSM 12333 / CCUG 43141 / JCM 11478 / NBRC 16432 / NCIMB 13614 / HKI 0122)</name>
    <dbReference type="NCBI Taxonomy" id="471853"/>
    <lineage>
        <taxon>Bacteria</taxon>
        <taxon>Bacillati</taxon>
        <taxon>Actinomycetota</taxon>
        <taxon>Actinomycetes</taxon>
        <taxon>Micrococcales</taxon>
        <taxon>Beutenbergiaceae</taxon>
        <taxon>Beutenbergia</taxon>
    </lineage>
</organism>
<feature type="compositionally biased region" description="Basic and acidic residues" evidence="1">
    <location>
        <begin position="147"/>
        <end position="156"/>
    </location>
</feature>
<dbReference type="Proteomes" id="UP000007962">
    <property type="component" value="Chromosome"/>
</dbReference>
<evidence type="ECO:0000259" key="2">
    <source>
        <dbReference type="Pfam" id="PF07460"/>
    </source>
</evidence>
<dbReference type="GO" id="GO:0003677">
    <property type="term" value="F:DNA binding"/>
    <property type="evidence" value="ECO:0007669"/>
    <property type="project" value="InterPro"/>
</dbReference>
<dbReference type="EMBL" id="CP001618">
    <property type="protein sequence ID" value="ACQ78363.1"/>
    <property type="molecule type" value="Genomic_DNA"/>
</dbReference>
<feature type="compositionally biased region" description="Basic residues" evidence="1">
    <location>
        <begin position="228"/>
        <end position="241"/>
    </location>
</feature>
<dbReference type="KEGG" id="bcv:Bcav_0098"/>
<dbReference type="InterPro" id="IPR035901">
    <property type="entry name" value="GIY-YIG_endonuc_sf"/>
</dbReference>
<evidence type="ECO:0000313" key="3">
    <source>
        <dbReference type="EMBL" id="ACQ78363.1"/>
    </source>
</evidence>
<dbReference type="Gene3D" id="3.40.1440.10">
    <property type="entry name" value="GIY-YIG endonuclease"/>
    <property type="match status" value="1"/>
</dbReference>
<dbReference type="InterPro" id="IPR003611">
    <property type="entry name" value="NUMOD3"/>
</dbReference>
<dbReference type="RefSeq" id="WP_012725143.1">
    <property type="nucleotide sequence ID" value="NC_012669.1"/>
</dbReference>
<dbReference type="HOGENOM" id="CLU_1036923_0_0_11"/>
<dbReference type="AlphaFoldDB" id="C5BUY9"/>
<dbReference type="Pfam" id="PF07460">
    <property type="entry name" value="NUMOD3"/>
    <property type="match status" value="1"/>
</dbReference>
<evidence type="ECO:0000313" key="4">
    <source>
        <dbReference type="Proteomes" id="UP000007962"/>
    </source>
</evidence>
<feature type="region of interest" description="Disordered" evidence="1">
    <location>
        <begin position="121"/>
        <end position="243"/>
    </location>
</feature>
<sequence>MIDELVARLTLVGSVYGIRRVDSLEYRYVGITTKPIDVRLAQHVKNARLGTKTPLCDWLRKHGSDAIVVDLLDQVYTGPEDLGDLEIGWIRQLREGGHRLLNVSEGGLGPTGVVWTQEQREAARLRSTGRKGVSRPGELNPFHGRHHSPEQREQWARQRKGTNAGPANPNFGKFGPDHPSFGHVMSLESREALSKARRGEGNPNFGKVTSPETRAKQSAATKGIPRPKSARSAHTRYHTNKGRTSTACKYCVEDGAASSGTSEGTMLP</sequence>
<protein>
    <recommendedName>
        <fullName evidence="2">Nuclease associated modular domain-containing protein</fullName>
    </recommendedName>
</protein>
<name>C5BUY9_BEUC1</name>
<dbReference type="STRING" id="471853.Bcav_0098"/>
<feature type="compositionally biased region" description="Basic and acidic residues" evidence="1">
    <location>
        <begin position="188"/>
        <end position="200"/>
    </location>
</feature>
<keyword evidence="4" id="KW-1185">Reference proteome</keyword>
<dbReference type="eggNOG" id="ENOG5033SM9">
    <property type="taxonomic scope" value="Bacteria"/>
</dbReference>
<feature type="domain" description="Nuclease associated modular" evidence="2">
    <location>
        <begin position="182"/>
        <end position="218"/>
    </location>
</feature>
<dbReference type="SUPFAM" id="SSF64496">
    <property type="entry name" value="DNA-binding domain of intron-encoded endonucleases"/>
    <property type="match status" value="2"/>
</dbReference>